<evidence type="ECO:0000256" key="1">
    <source>
        <dbReference type="SAM" id="Coils"/>
    </source>
</evidence>
<dbReference type="EMBL" id="CP027665">
    <property type="protein sequence ID" value="AVO38788.2"/>
    <property type="molecule type" value="Genomic_DNA"/>
</dbReference>
<feature type="coiled-coil region" evidence="1">
    <location>
        <begin position="26"/>
        <end position="57"/>
    </location>
</feature>
<keyword evidence="3" id="KW-1185">Reference proteome</keyword>
<reference evidence="3" key="1">
    <citation type="submission" date="2018-03" db="EMBL/GenBank/DDBJ databases">
        <title>Genomic analysis of the strain SH-1 isolated from shrimp intestine.</title>
        <authorList>
            <person name="Kim Y.-S."/>
            <person name="Kim S.-E."/>
            <person name="Kim K.-H."/>
        </authorList>
    </citation>
    <scope>NUCLEOTIDE SEQUENCE [LARGE SCALE GENOMIC DNA]</scope>
    <source>
        <strain evidence="3">SH-1</strain>
    </source>
</reference>
<dbReference type="Proteomes" id="UP000237655">
    <property type="component" value="Chromosome"/>
</dbReference>
<evidence type="ECO:0000313" key="3">
    <source>
        <dbReference type="Proteomes" id="UP000237655"/>
    </source>
</evidence>
<protein>
    <submittedName>
        <fullName evidence="2">Uncharacterized protein</fullName>
    </submittedName>
</protein>
<accession>A0A2S0MSA9</accession>
<evidence type="ECO:0000313" key="2">
    <source>
        <dbReference type="EMBL" id="AVO38788.2"/>
    </source>
</evidence>
<dbReference type="RefSeq" id="WP_149615532.1">
    <property type="nucleotide sequence ID" value="NZ_CP027665.1"/>
</dbReference>
<organism evidence="2 3">
    <name type="scientific">Pukyongiella litopenaei</name>
    <dbReference type="NCBI Taxonomy" id="2605946"/>
    <lineage>
        <taxon>Bacteria</taxon>
        <taxon>Pseudomonadati</taxon>
        <taxon>Pseudomonadota</taxon>
        <taxon>Alphaproteobacteria</taxon>
        <taxon>Rhodobacterales</taxon>
        <taxon>Paracoccaceae</taxon>
        <taxon>Pukyongiella</taxon>
    </lineage>
</organism>
<dbReference type="AlphaFoldDB" id="A0A2S0MSA9"/>
<proteinExistence type="predicted"/>
<keyword evidence="1" id="KW-0175">Coiled coil</keyword>
<gene>
    <name evidence="2" type="ORF">C6Y53_14520</name>
</gene>
<sequence>MKSLQPVPALFKVAKAMLCDAWDMRLAEAQNTKSALLKQLKETERQIENLLDRIVDAANPSVVGA</sequence>
<dbReference type="KEGG" id="thas:C6Y53_14520"/>
<name>A0A2S0MSA9_9RHOB</name>